<comment type="similarity">
    <text evidence="1">Belongs to the methyltransferase superfamily.</text>
</comment>
<dbReference type="EMBL" id="BRXZ01003030">
    <property type="protein sequence ID" value="GMH46373.1"/>
    <property type="molecule type" value="Genomic_DNA"/>
</dbReference>
<dbReference type="InterPro" id="IPR013216">
    <property type="entry name" value="Methyltransf_11"/>
</dbReference>
<dbReference type="AlphaFoldDB" id="A0A9W6Z879"/>
<evidence type="ECO:0000256" key="3">
    <source>
        <dbReference type="ARBA" id="ARBA00022679"/>
    </source>
</evidence>
<dbReference type="FunFam" id="3.40.50.150:FF:000311">
    <property type="entry name" value="Methyltransferase protein 13"/>
    <property type="match status" value="1"/>
</dbReference>
<dbReference type="OrthoDB" id="411785at2759"/>
<dbReference type="Pfam" id="PF08241">
    <property type="entry name" value="Methyltransf_11"/>
    <property type="match status" value="1"/>
</dbReference>
<sequence>MAQYGKTAYWDERYTKDPEPFDWYQRYSGIRDLVAQYIKKEDNLLVAGSGNSRLSEDLYEDGYSSIANIDISRVVIDQMSDKYKEKPALTWQQMNVCSLEFPDESYDAVIGKATMDAVLCGEGSTANIAKMCSEVSRVLNANGVFFIVSYGVPDNRLNYLENDDYGWTVTVHTVPKPTVSATAVPDTKDANSVHYVYVCQKGGGVKLEEN</sequence>
<evidence type="ECO:0000256" key="2">
    <source>
        <dbReference type="ARBA" id="ARBA00022603"/>
    </source>
</evidence>
<dbReference type="InterPro" id="IPR029063">
    <property type="entry name" value="SAM-dependent_MTases_sf"/>
</dbReference>
<keyword evidence="2" id="KW-0489">Methyltransferase</keyword>
<dbReference type="GO" id="GO:0032259">
    <property type="term" value="P:methylation"/>
    <property type="evidence" value="ECO:0007669"/>
    <property type="project" value="UniProtKB-KW"/>
</dbReference>
<gene>
    <name evidence="5" type="ORF">TrRE_jg8310</name>
</gene>
<dbReference type="Proteomes" id="UP001165082">
    <property type="component" value="Unassembled WGS sequence"/>
</dbReference>
<evidence type="ECO:0000313" key="6">
    <source>
        <dbReference type="Proteomes" id="UP001165082"/>
    </source>
</evidence>
<evidence type="ECO:0000256" key="1">
    <source>
        <dbReference type="ARBA" id="ARBA00008361"/>
    </source>
</evidence>
<evidence type="ECO:0000259" key="4">
    <source>
        <dbReference type="Pfam" id="PF08241"/>
    </source>
</evidence>
<dbReference type="GO" id="GO:0008757">
    <property type="term" value="F:S-adenosylmethionine-dependent methyltransferase activity"/>
    <property type="evidence" value="ECO:0007669"/>
    <property type="project" value="InterPro"/>
</dbReference>
<name>A0A9W6Z879_9STRA</name>
<proteinExistence type="inferred from homology"/>
<dbReference type="SUPFAM" id="SSF53335">
    <property type="entry name" value="S-adenosyl-L-methionine-dependent methyltransferases"/>
    <property type="match status" value="1"/>
</dbReference>
<accession>A0A9W6Z879</accession>
<dbReference type="PANTHER" id="PTHR12176">
    <property type="entry name" value="SAM-DEPENDENT METHYLTRANSFERASE SUPERFAMILY PROTEIN"/>
    <property type="match status" value="1"/>
</dbReference>
<dbReference type="PANTHER" id="PTHR12176:SF79">
    <property type="entry name" value="METHYLTRANSFERASE TYPE 11 DOMAIN-CONTAINING PROTEIN"/>
    <property type="match status" value="1"/>
</dbReference>
<organism evidence="5 6">
    <name type="scientific">Triparma retinervis</name>
    <dbReference type="NCBI Taxonomy" id="2557542"/>
    <lineage>
        <taxon>Eukaryota</taxon>
        <taxon>Sar</taxon>
        <taxon>Stramenopiles</taxon>
        <taxon>Ochrophyta</taxon>
        <taxon>Bolidophyceae</taxon>
        <taxon>Parmales</taxon>
        <taxon>Triparmaceae</taxon>
        <taxon>Triparma</taxon>
    </lineage>
</organism>
<keyword evidence="3" id="KW-0808">Transferase</keyword>
<feature type="domain" description="Methyltransferase type 11" evidence="4">
    <location>
        <begin position="47"/>
        <end position="147"/>
    </location>
</feature>
<dbReference type="InterPro" id="IPR051419">
    <property type="entry name" value="Lys/N-term_MeTrsfase_sf"/>
</dbReference>
<protein>
    <recommendedName>
        <fullName evidence="4">Methyltransferase type 11 domain-containing protein</fullName>
    </recommendedName>
</protein>
<keyword evidence="6" id="KW-1185">Reference proteome</keyword>
<reference evidence="5" key="1">
    <citation type="submission" date="2022-07" db="EMBL/GenBank/DDBJ databases">
        <title>Genome analysis of Parmales, a sister group of diatoms, reveals the evolutionary specialization of diatoms from phago-mixotrophs to photoautotrophs.</title>
        <authorList>
            <person name="Ban H."/>
            <person name="Sato S."/>
            <person name="Yoshikawa S."/>
            <person name="Kazumasa Y."/>
            <person name="Nakamura Y."/>
            <person name="Ichinomiya M."/>
            <person name="Saitoh K."/>
            <person name="Sato N."/>
            <person name="Blanc-Mathieu R."/>
            <person name="Endo H."/>
            <person name="Kuwata A."/>
            <person name="Ogata H."/>
        </authorList>
    </citation>
    <scope>NUCLEOTIDE SEQUENCE</scope>
</reference>
<evidence type="ECO:0000313" key="5">
    <source>
        <dbReference type="EMBL" id="GMH46373.1"/>
    </source>
</evidence>
<dbReference type="CDD" id="cd02440">
    <property type="entry name" value="AdoMet_MTases"/>
    <property type="match status" value="1"/>
</dbReference>
<comment type="caution">
    <text evidence="5">The sequence shown here is derived from an EMBL/GenBank/DDBJ whole genome shotgun (WGS) entry which is preliminary data.</text>
</comment>
<dbReference type="Gene3D" id="3.40.50.150">
    <property type="entry name" value="Vaccinia Virus protein VP39"/>
    <property type="match status" value="1"/>
</dbReference>